<accession>A0A918ACM7</accession>
<feature type="transmembrane region" description="Helical" evidence="2">
    <location>
        <begin position="269"/>
        <end position="285"/>
    </location>
</feature>
<evidence type="ECO:0000259" key="3">
    <source>
        <dbReference type="Pfam" id="PF00892"/>
    </source>
</evidence>
<keyword evidence="5" id="KW-1185">Reference proteome</keyword>
<gene>
    <name evidence="4" type="ORF">GCM10012278_60420</name>
</gene>
<evidence type="ECO:0000313" key="5">
    <source>
        <dbReference type="Proteomes" id="UP000660745"/>
    </source>
</evidence>
<evidence type="ECO:0000256" key="2">
    <source>
        <dbReference type="SAM" id="Phobius"/>
    </source>
</evidence>
<feature type="transmembrane region" description="Helical" evidence="2">
    <location>
        <begin position="243"/>
        <end position="262"/>
    </location>
</feature>
<dbReference type="EMBL" id="BMNK01000012">
    <property type="protein sequence ID" value="GGP12475.1"/>
    <property type="molecule type" value="Genomic_DNA"/>
</dbReference>
<dbReference type="RefSeq" id="WP_189142134.1">
    <property type="nucleotide sequence ID" value="NZ_BMNK01000012.1"/>
</dbReference>
<evidence type="ECO:0000256" key="1">
    <source>
        <dbReference type="ARBA" id="ARBA00007362"/>
    </source>
</evidence>
<feature type="transmembrane region" description="Helical" evidence="2">
    <location>
        <begin position="63"/>
        <end position="82"/>
    </location>
</feature>
<feature type="transmembrane region" description="Helical" evidence="2">
    <location>
        <begin position="122"/>
        <end position="140"/>
    </location>
</feature>
<keyword evidence="2" id="KW-0812">Transmembrane</keyword>
<dbReference type="Pfam" id="PF00892">
    <property type="entry name" value="EamA"/>
    <property type="match status" value="1"/>
</dbReference>
<keyword evidence="2" id="KW-0472">Membrane</keyword>
<reference evidence="4" key="1">
    <citation type="journal article" date="2014" name="Int. J. Syst. Evol. Microbiol.">
        <title>Complete genome sequence of Corynebacterium casei LMG S-19264T (=DSM 44701T), isolated from a smear-ripened cheese.</title>
        <authorList>
            <consortium name="US DOE Joint Genome Institute (JGI-PGF)"/>
            <person name="Walter F."/>
            <person name="Albersmeier A."/>
            <person name="Kalinowski J."/>
            <person name="Ruckert C."/>
        </authorList>
    </citation>
    <scope>NUCLEOTIDE SEQUENCE</scope>
    <source>
        <strain evidence="4">CGMCC 4.7430</strain>
    </source>
</reference>
<dbReference type="InterPro" id="IPR037185">
    <property type="entry name" value="EmrE-like"/>
</dbReference>
<dbReference type="GO" id="GO:0016020">
    <property type="term" value="C:membrane"/>
    <property type="evidence" value="ECO:0007669"/>
    <property type="project" value="InterPro"/>
</dbReference>
<evidence type="ECO:0000313" key="4">
    <source>
        <dbReference type="EMBL" id="GGP12475.1"/>
    </source>
</evidence>
<organism evidence="4 5">
    <name type="scientific">Nonomuraea glycinis</name>
    <dbReference type="NCBI Taxonomy" id="2047744"/>
    <lineage>
        <taxon>Bacteria</taxon>
        <taxon>Bacillati</taxon>
        <taxon>Actinomycetota</taxon>
        <taxon>Actinomycetes</taxon>
        <taxon>Streptosporangiales</taxon>
        <taxon>Streptosporangiaceae</taxon>
        <taxon>Nonomuraea</taxon>
    </lineage>
</organism>
<comment type="caution">
    <text evidence="4">The sequence shown here is derived from an EMBL/GenBank/DDBJ whole genome shotgun (WGS) entry which is preliminary data.</text>
</comment>
<dbReference type="InterPro" id="IPR000620">
    <property type="entry name" value="EamA_dom"/>
</dbReference>
<feature type="transmembrane region" description="Helical" evidence="2">
    <location>
        <begin position="214"/>
        <end position="237"/>
    </location>
</feature>
<sequence>MDPRALLLVLVAAVAHASWNLLSKKAAQADSLVFLWLVAATAAVIWSPLFAGFLLVAGPTLSWGDLAVIGGSTALHLGYFVLLQRGYGNGDLSIVYPVARGTGPMLASLVAVLFLGERPTAVGVAGIVLVGVGVFLMSGGSGRGDLKGLAFGLATGLFIAGYTVWDSRVVGVFAVAPIMLNYLDEVGRALALTPAVLTARRRALILPVWREHRAGVLGAAVLTFVSYLLVLIAFTMAPVSVVAPAREISVLIAVVLGGSLLAESGLRHRLLAAGVILGGIVAIALS</sequence>
<comment type="similarity">
    <text evidence="1">Belongs to the EamA transporter family.</text>
</comment>
<feature type="transmembrane region" description="Helical" evidence="2">
    <location>
        <begin position="146"/>
        <end position="165"/>
    </location>
</feature>
<reference evidence="4" key="2">
    <citation type="submission" date="2020-09" db="EMBL/GenBank/DDBJ databases">
        <authorList>
            <person name="Sun Q."/>
            <person name="Zhou Y."/>
        </authorList>
    </citation>
    <scope>NUCLEOTIDE SEQUENCE</scope>
    <source>
        <strain evidence="4">CGMCC 4.7430</strain>
    </source>
</reference>
<dbReference type="SUPFAM" id="SSF103481">
    <property type="entry name" value="Multidrug resistance efflux transporter EmrE"/>
    <property type="match status" value="2"/>
</dbReference>
<dbReference type="Gene3D" id="1.10.3730.20">
    <property type="match status" value="1"/>
</dbReference>
<feature type="transmembrane region" description="Helical" evidence="2">
    <location>
        <begin position="33"/>
        <end position="56"/>
    </location>
</feature>
<feature type="domain" description="EamA" evidence="3">
    <location>
        <begin position="5"/>
        <end position="138"/>
    </location>
</feature>
<keyword evidence="2" id="KW-1133">Transmembrane helix</keyword>
<name>A0A918ACM7_9ACTN</name>
<dbReference type="Proteomes" id="UP000660745">
    <property type="component" value="Unassembled WGS sequence"/>
</dbReference>
<protein>
    <recommendedName>
        <fullName evidence="3">EamA domain-containing protein</fullName>
    </recommendedName>
</protein>
<feature type="transmembrane region" description="Helical" evidence="2">
    <location>
        <begin position="94"/>
        <end position="115"/>
    </location>
</feature>
<dbReference type="AlphaFoldDB" id="A0A918ACM7"/>
<proteinExistence type="inferred from homology"/>